<dbReference type="Proteomes" id="UP001303647">
    <property type="component" value="Unassembled WGS sequence"/>
</dbReference>
<evidence type="ECO:0000313" key="2">
    <source>
        <dbReference type="Proteomes" id="UP001303647"/>
    </source>
</evidence>
<evidence type="ECO:0000313" key="1">
    <source>
        <dbReference type="EMBL" id="KAK4243847.1"/>
    </source>
</evidence>
<name>A0AAN7CMN1_9PEZI</name>
<accession>A0AAN7CMN1</accession>
<feature type="non-terminal residue" evidence="1">
    <location>
        <position position="1"/>
    </location>
</feature>
<dbReference type="EMBL" id="MU857776">
    <property type="protein sequence ID" value="KAK4243847.1"/>
    <property type="molecule type" value="Genomic_DNA"/>
</dbReference>
<dbReference type="AlphaFoldDB" id="A0AAN7CMN1"/>
<reference evidence="1" key="1">
    <citation type="journal article" date="2023" name="Mol. Phylogenet. Evol.">
        <title>Genome-scale phylogeny and comparative genomics of the fungal order Sordariales.</title>
        <authorList>
            <person name="Hensen N."/>
            <person name="Bonometti L."/>
            <person name="Westerberg I."/>
            <person name="Brannstrom I.O."/>
            <person name="Guillou S."/>
            <person name="Cros-Aarteil S."/>
            <person name="Calhoun S."/>
            <person name="Haridas S."/>
            <person name="Kuo A."/>
            <person name="Mondo S."/>
            <person name="Pangilinan J."/>
            <person name="Riley R."/>
            <person name="LaButti K."/>
            <person name="Andreopoulos B."/>
            <person name="Lipzen A."/>
            <person name="Chen C."/>
            <person name="Yan M."/>
            <person name="Daum C."/>
            <person name="Ng V."/>
            <person name="Clum A."/>
            <person name="Steindorff A."/>
            <person name="Ohm R.A."/>
            <person name="Martin F."/>
            <person name="Silar P."/>
            <person name="Natvig D.O."/>
            <person name="Lalanne C."/>
            <person name="Gautier V."/>
            <person name="Ament-Velasquez S.L."/>
            <person name="Kruys A."/>
            <person name="Hutchinson M.I."/>
            <person name="Powell A.J."/>
            <person name="Barry K."/>
            <person name="Miller A.N."/>
            <person name="Grigoriev I.V."/>
            <person name="Debuchy R."/>
            <person name="Gladieux P."/>
            <person name="Hiltunen Thoren M."/>
            <person name="Johannesson H."/>
        </authorList>
    </citation>
    <scope>NUCLEOTIDE SEQUENCE</scope>
    <source>
        <strain evidence="1">CBS 359.72</strain>
    </source>
</reference>
<keyword evidence="2" id="KW-1185">Reference proteome</keyword>
<reference evidence="1" key="2">
    <citation type="submission" date="2023-05" db="EMBL/GenBank/DDBJ databases">
        <authorList>
            <consortium name="Lawrence Berkeley National Laboratory"/>
            <person name="Steindorff A."/>
            <person name="Hensen N."/>
            <person name="Bonometti L."/>
            <person name="Westerberg I."/>
            <person name="Brannstrom I.O."/>
            <person name="Guillou S."/>
            <person name="Cros-Aarteil S."/>
            <person name="Calhoun S."/>
            <person name="Haridas S."/>
            <person name="Kuo A."/>
            <person name="Mondo S."/>
            <person name="Pangilinan J."/>
            <person name="Riley R."/>
            <person name="Labutti K."/>
            <person name="Andreopoulos B."/>
            <person name="Lipzen A."/>
            <person name="Chen C."/>
            <person name="Yanf M."/>
            <person name="Daum C."/>
            <person name="Ng V."/>
            <person name="Clum A."/>
            <person name="Ohm R."/>
            <person name="Martin F."/>
            <person name="Silar P."/>
            <person name="Natvig D."/>
            <person name="Lalanne C."/>
            <person name="Gautier V."/>
            <person name="Ament-Velasquez S.L."/>
            <person name="Kruys A."/>
            <person name="Hutchinson M.I."/>
            <person name="Powell A.J."/>
            <person name="Barry K."/>
            <person name="Miller A.N."/>
            <person name="Grigoriev I.V."/>
            <person name="Debuchy R."/>
            <person name="Gladieux P."/>
            <person name="Thoren M.H."/>
            <person name="Johannesson H."/>
        </authorList>
    </citation>
    <scope>NUCLEOTIDE SEQUENCE</scope>
    <source>
        <strain evidence="1">CBS 359.72</strain>
    </source>
</reference>
<organism evidence="1 2">
    <name type="scientific">Corynascus novoguineensis</name>
    <dbReference type="NCBI Taxonomy" id="1126955"/>
    <lineage>
        <taxon>Eukaryota</taxon>
        <taxon>Fungi</taxon>
        <taxon>Dikarya</taxon>
        <taxon>Ascomycota</taxon>
        <taxon>Pezizomycotina</taxon>
        <taxon>Sordariomycetes</taxon>
        <taxon>Sordariomycetidae</taxon>
        <taxon>Sordariales</taxon>
        <taxon>Chaetomiaceae</taxon>
        <taxon>Corynascus</taxon>
    </lineage>
</organism>
<gene>
    <name evidence="1" type="ORF">C7999DRAFT_17850</name>
</gene>
<sequence>IPNLEDVSYSREATIAAMTDYYTFLTRMYMNDSQIVYPPSEGWPSIVNADPAALRSLGKSDEVLSLLAHLPYIRRPGNWNDDVDAIPDYPFAEWPDLISSLVKGWETGKNLRSHTEGVSFTSVAPPHVVGLVDGGHEATPVIVLDTELGIIHWEDYTYPWNIGKNWETVDWDFDDEVSQEEADWRHSATAWAIPDFFEVLKDEYRSMNWIPINAHTVYGSREEWNETSMVAMLRSIYKEHGWPDVVAYRKSECLEAVRNAVVKSHPDSVCSRG</sequence>
<comment type="caution">
    <text evidence="1">The sequence shown here is derived from an EMBL/GenBank/DDBJ whole genome shotgun (WGS) entry which is preliminary data.</text>
</comment>
<proteinExistence type="predicted"/>
<protein>
    <submittedName>
        <fullName evidence="1">Uncharacterized protein</fullName>
    </submittedName>
</protein>